<evidence type="ECO:0000313" key="2">
    <source>
        <dbReference type="EMBL" id="SVB91808.1"/>
    </source>
</evidence>
<keyword evidence="1" id="KW-0812">Transmembrane</keyword>
<keyword evidence="1" id="KW-0472">Membrane</keyword>
<proteinExistence type="predicted"/>
<evidence type="ECO:0000256" key="1">
    <source>
        <dbReference type="SAM" id="Phobius"/>
    </source>
</evidence>
<gene>
    <name evidence="2" type="ORF">METZ01_LOCUS244662</name>
</gene>
<reference evidence="2" key="1">
    <citation type="submission" date="2018-05" db="EMBL/GenBank/DDBJ databases">
        <authorList>
            <person name="Lanie J.A."/>
            <person name="Ng W.-L."/>
            <person name="Kazmierczak K.M."/>
            <person name="Andrzejewski T.M."/>
            <person name="Davidsen T.M."/>
            <person name="Wayne K.J."/>
            <person name="Tettelin H."/>
            <person name="Glass J.I."/>
            <person name="Rusch D."/>
            <person name="Podicherti R."/>
            <person name="Tsui H.-C.T."/>
            <person name="Winkler M.E."/>
        </authorList>
    </citation>
    <scope>NUCLEOTIDE SEQUENCE</scope>
</reference>
<organism evidence="2">
    <name type="scientific">marine metagenome</name>
    <dbReference type="NCBI Taxonomy" id="408172"/>
    <lineage>
        <taxon>unclassified sequences</taxon>
        <taxon>metagenomes</taxon>
        <taxon>ecological metagenomes</taxon>
    </lineage>
</organism>
<sequence>MKNKILNVLFGDGTMKRWISITLIILGIINITLSLYNPNEEDVTIFIGFGIFSLALGIGGYFNPPKNNNN</sequence>
<name>A0A382HWZ2_9ZZZZ</name>
<dbReference type="EMBL" id="UINC01063799">
    <property type="protein sequence ID" value="SVB91808.1"/>
    <property type="molecule type" value="Genomic_DNA"/>
</dbReference>
<dbReference type="AlphaFoldDB" id="A0A382HWZ2"/>
<protein>
    <submittedName>
        <fullName evidence="2">Uncharacterized protein</fullName>
    </submittedName>
</protein>
<feature type="transmembrane region" description="Helical" evidence="1">
    <location>
        <begin position="43"/>
        <end position="62"/>
    </location>
</feature>
<accession>A0A382HWZ2</accession>
<keyword evidence="1" id="KW-1133">Transmembrane helix</keyword>
<feature type="transmembrane region" description="Helical" evidence="1">
    <location>
        <begin position="18"/>
        <end position="36"/>
    </location>
</feature>